<dbReference type="Gene3D" id="3.30.1490.490">
    <property type="match status" value="1"/>
</dbReference>
<evidence type="ECO:0000256" key="8">
    <source>
        <dbReference type="SAM" id="MobiDB-lite"/>
    </source>
</evidence>
<sequence>MPSFNCDGCGDVIKKPKLDSHSFKCRASMTCLDCSTTFNDSASWKLHTSCISEAQKYQKSLYKDPKAKKQENQTKPKFNQAKPVQLEAGLPSSAPTVNHVTHITKADEEKTQPTQALITSTTTVASVVKSEDNPNKGKKKNQKKSRLENPAESNADQNSINLDFVPNLPAKKVKSKSKRDSNPPKYNEVVEAINKAFSQEPRKEVQAVPAIENSAKTLDELNVAQEMTGEPLDKIIKQFKPTKAINGKSKTNLDKETKLDDPSNNKFTKKPIKTVTAQVFNMEAIEKKVKQGNTLQTINGQPTQEVKTVQPLNEKSVTKHKRKHESGEKHINESNDLQSGAHVEKHEGKRRRRKKNKLRDLSSKAPDPSLVPEAEEISKAAQGLISAADGLPMTLQEVIDGVLSSTQSQKADQNNIFSKSSLENLMMNGAIKFVSNQKSIELVWA</sequence>
<dbReference type="GO" id="GO:0003677">
    <property type="term" value="F:DNA binding"/>
    <property type="evidence" value="ECO:0007669"/>
    <property type="project" value="InterPro"/>
</dbReference>
<feature type="compositionally biased region" description="Basic and acidic residues" evidence="8">
    <location>
        <begin position="62"/>
        <end position="74"/>
    </location>
</feature>
<evidence type="ECO:0000256" key="7">
    <source>
        <dbReference type="PROSITE-ProRule" id="PRU01145"/>
    </source>
</evidence>
<feature type="compositionally biased region" description="Basic residues" evidence="8">
    <location>
        <begin position="348"/>
        <end position="357"/>
    </location>
</feature>
<evidence type="ECO:0000313" key="11">
    <source>
        <dbReference type="Proteomes" id="UP000765509"/>
    </source>
</evidence>
<evidence type="ECO:0000256" key="2">
    <source>
        <dbReference type="ARBA" id="ARBA00022723"/>
    </source>
</evidence>
<keyword evidence="6" id="KW-0539">Nucleus</keyword>
<keyword evidence="11" id="KW-1185">Reference proteome</keyword>
<dbReference type="InterPro" id="IPR036236">
    <property type="entry name" value="Znf_C2H2_sf"/>
</dbReference>
<accession>A0A9Q3DZD6</accession>
<dbReference type="PANTHER" id="PTHR13100">
    <property type="entry name" value="CELL GROWTH-REGULATING NUCLEOLAR PROTEIN LYAR"/>
    <property type="match status" value="1"/>
</dbReference>
<dbReference type="GO" id="GO:0008270">
    <property type="term" value="F:zinc ion binding"/>
    <property type="evidence" value="ECO:0007669"/>
    <property type="project" value="UniProtKB-KW"/>
</dbReference>
<keyword evidence="5" id="KW-0862">Zinc</keyword>
<feature type="domain" description="Zinc finger C2H2 LYAR-type" evidence="9">
    <location>
        <begin position="30"/>
        <end position="57"/>
    </location>
</feature>
<dbReference type="AlphaFoldDB" id="A0A9Q3DZD6"/>
<keyword evidence="2" id="KW-0479">Metal-binding</keyword>
<feature type="region of interest" description="Disordered" evidence="8">
    <location>
        <begin position="246"/>
        <end position="268"/>
    </location>
</feature>
<protein>
    <recommendedName>
        <fullName evidence="9">Zinc finger C2H2 LYAR-type domain-containing protein</fullName>
    </recommendedName>
</protein>
<dbReference type="Proteomes" id="UP000765509">
    <property type="component" value="Unassembled WGS sequence"/>
</dbReference>
<feature type="region of interest" description="Disordered" evidence="8">
    <location>
        <begin position="62"/>
        <end position="81"/>
    </location>
</feature>
<evidence type="ECO:0000256" key="1">
    <source>
        <dbReference type="ARBA" id="ARBA00004123"/>
    </source>
</evidence>
<gene>
    <name evidence="10" type="ORF">O181_051739</name>
</gene>
<evidence type="ECO:0000256" key="5">
    <source>
        <dbReference type="ARBA" id="ARBA00022833"/>
    </source>
</evidence>
<reference evidence="10" key="1">
    <citation type="submission" date="2021-03" db="EMBL/GenBank/DDBJ databases">
        <title>Draft genome sequence of rust myrtle Austropuccinia psidii MF-1, a brazilian biotype.</title>
        <authorList>
            <person name="Quecine M.C."/>
            <person name="Pachon D.M.R."/>
            <person name="Bonatelli M.L."/>
            <person name="Correr F.H."/>
            <person name="Franceschini L.M."/>
            <person name="Leite T.F."/>
            <person name="Margarido G.R.A."/>
            <person name="Almeida C.A."/>
            <person name="Ferrarezi J.A."/>
            <person name="Labate C.A."/>
        </authorList>
    </citation>
    <scope>NUCLEOTIDE SEQUENCE</scope>
    <source>
        <strain evidence="10">MF-1</strain>
    </source>
</reference>
<dbReference type="InterPro" id="IPR014898">
    <property type="entry name" value="Znf_C2H2_LYAR"/>
</dbReference>
<comment type="caution">
    <text evidence="10">The sequence shown here is derived from an EMBL/GenBank/DDBJ whole genome shotgun (WGS) entry which is preliminary data.</text>
</comment>
<feature type="region of interest" description="Disordered" evidence="8">
    <location>
        <begin position="105"/>
        <end position="187"/>
    </location>
</feature>
<evidence type="ECO:0000256" key="6">
    <source>
        <dbReference type="ARBA" id="ARBA00023242"/>
    </source>
</evidence>
<dbReference type="PROSITE" id="PS51804">
    <property type="entry name" value="ZF_C2HC_LYAR"/>
    <property type="match status" value="1"/>
</dbReference>
<comment type="subcellular location">
    <subcellularLocation>
        <location evidence="1">Nucleus</location>
    </subcellularLocation>
</comment>
<dbReference type="EMBL" id="AVOT02022546">
    <property type="protein sequence ID" value="MBW0512024.1"/>
    <property type="molecule type" value="Genomic_DNA"/>
</dbReference>
<dbReference type="GO" id="GO:0006364">
    <property type="term" value="P:rRNA processing"/>
    <property type="evidence" value="ECO:0007669"/>
    <property type="project" value="TreeGrafter"/>
</dbReference>
<dbReference type="GO" id="GO:0005730">
    <property type="term" value="C:nucleolus"/>
    <property type="evidence" value="ECO:0007669"/>
    <property type="project" value="TreeGrafter"/>
</dbReference>
<feature type="compositionally biased region" description="Polar residues" evidence="8">
    <location>
        <begin position="151"/>
        <end position="161"/>
    </location>
</feature>
<dbReference type="GO" id="GO:0000122">
    <property type="term" value="P:negative regulation of transcription by RNA polymerase II"/>
    <property type="evidence" value="ECO:0007669"/>
    <property type="project" value="TreeGrafter"/>
</dbReference>
<dbReference type="InterPro" id="IPR039999">
    <property type="entry name" value="LYAR"/>
</dbReference>
<dbReference type="SUPFAM" id="SSF57667">
    <property type="entry name" value="beta-beta-alpha zinc fingers"/>
    <property type="match status" value="2"/>
</dbReference>
<name>A0A9Q3DZD6_9BASI</name>
<dbReference type="OrthoDB" id="21474at2759"/>
<feature type="compositionally biased region" description="Polar residues" evidence="8">
    <location>
        <begin position="295"/>
        <end position="315"/>
    </location>
</feature>
<evidence type="ECO:0000259" key="9">
    <source>
        <dbReference type="Pfam" id="PF08790"/>
    </source>
</evidence>
<evidence type="ECO:0000313" key="10">
    <source>
        <dbReference type="EMBL" id="MBW0512024.1"/>
    </source>
</evidence>
<keyword evidence="4 7" id="KW-0863">Zinc-finger</keyword>
<evidence type="ECO:0000256" key="3">
    <source>
        <dbReference type="ARBA" id="ARBA00022737"/>
    </source>
</evidence>
<evidence type="ECO:0000256" key="4">
    <source>
        <dbReference type="ARBA" id="ARBA00022771"/>
    </source>
</evidence>
<keyword evidence="3" id="KW-0677">Repeat</keyword>
<organism evidence="10 11">
    <name type="scientific">Austropuccinia psidii MF-1</name>
    <dbReference type="NCBI Taxonomy" id="1389203"/>
    <lineage>
        <taxon>Eukaryota</taxon>
        <taxon>Fungi</taxon>
        <taxon>Dikarya</taxon>
        <taxon>Basidiomycota</taxon>
        <taxon>Pucciniomycotina</taxon>
        <taxon>Pucciniomycetes</taxon>
        <taxon>Pucciniales</taxon>
        <taxon>Sphaerophragmiaceae</taxon>
        <taxon>Austropuccinia</taxon>
    </lineage>
</organism>
<feature type="compositionally biased region" description="Low complexity" evidence="8">
    <location>
        <begin position="119"/>
        <end position="128"/>
    </location>
</feature>
<feature type="compositionally biased region" description="Basic and acidic residues" evidence="8">
    <location>
        <begin position="251"/>
        <end position="263"/>
    </location>
</feature>
<dbReference type="PANTHER" id="PTHR13100:SF10">
    <property type="entry name" value="CELL GROWTH-REGULATING NUCLEOLAR PROTEIN"/>
    <property type="match status" value="1"/>
</dbReference>
<proteinExistence type="predicted"/>
<feature type="region of interest" description="Disordered" evidence="8">
    <location>
        <begin position="295"/>
        <end position="373"/>
    </location>
</feature>
<dbReference type="Pfam" id="PF08790">
    <property type="entry name" value="zf-LYAR"/>
    <property type="match status" value="1"/>
</dbReference>